<keyword evidence="3" id="KW-1185">Reference proteome</keyword>
<sequence length="258" mass="27488">MPFTGSHPAAVLPFLRTPLPASALVIGSMAPDLPFYLPLPQWYPTHTWLAGVTTDLLLGLLAWALWHGLLAEPASATAPAALRGRLAGGVAPGLAVRIASVRQVVLLVVALVLGTATHLAWDAFTHARRWGAEHLSVLAESWGPLPGYRWLQYASSVVGLAVLLVWFVRWWRRTPAVPTRAEPAARWVWPLLAVLAVGAGTVAGLAAGSLDDAVFPAAQWAGGTVLLIAVLLAIGWHLTRRRSSSLTARVPGSRQDMS</sequence>
<dbReference type="RefSeq" id="WP_179715595.1">
    <property type="nucleotide sequence ID" value="NZ_JACBZT010000001.1"/>
</dbReference>
<feature type="transmembrane region" description="Helical" evidence="1">
    <location>
        <begin position="150"/>
        <end position="168"/>
    </location>
</feature>
<dbReference type="InterPro" id="IPR025238">
    <property type="entry name" value="DUF4184"/>
</dbReference>
<evidence type="ECO:0000313" key="3">
    <source>
        <dbReference type="Proteomes" id="UP000541969"/>
    </source>
</evidence>
<dbReference type="AlphaFoldDB" id="A0A853CC71"/>
<dbReference type="Proteomes" id="UP000541969">
    <property type="component" value="Unassembled WGS sequence"/>
</dbReference>
<protein>
    <recommendedName>
        <fullName evidence="4">DUF4184 family protein</fullName>
    </recommendedName>
</protein>
<keyword evidence="1" id="KW-0812">Transmembrane</keyword>
<name>A0A853CC71_9ACTN</name>
<feature type="transmembrane region" description="Helical" evidence="1">
    <location>
        <begin position="188"/>
        <end position="208"/>
    </location>
</feature>
<gene>
    <name evidence="2" type="ORF">GGQ55_001225</name>
</gene>
<feature type="transmembrane region" description="Helical" evidence="1">
    <location>
        <begin position="104"/>
        <end position="121"/>
    </location>
</feature>
<evidence type="ECO:0008006" key="4">
    <source>
        <dbReference type="Google" id="ProtNLM"/>
    </source>
</evidence>
<keyword evidence="1" id="KW-1133">Transmembrane helix</keyword>
<feature type="transmembrane region" description="Helical" evidence="1">
    <location>
        <begin position="220"/>
        <end position="239"/>
    </location>
</feature>
<dbReference type="Pfam" id="PF13803">
    <property type="entry name" value="DUF4184"/>
    <property type="match status" value="1"/>
</dbReference>
<feature type="transmembrane region" description="Helical" evidence="1">
    <location>
        <begin position="47"/>
        <end position="66"/>
    </location>
</feature>
<dbReference type="EMBL" id="JACBZT010000001">
    <property type="protein sequence ID" value="NYJ04947.1"/>
    <property type="molecule type" value="Genomic_DNA"/>
</dbReference>
<proteinExistence type="predicted"/>
<comment type="caution">
    <text evidence="2">The sequence shown here is derived from an EMBL/GenBank/DDBJ whole genome shotgun (WGS) entry which is preliminary data.</text>
</comment>
<keyword evidence="1" id="KW-0472">Membrane</keyword>
<reference evidence="2 3" key="1">
    <citation type="submission" date="2020-07" db="EMBL/GenBank/DDBJ databases">
        <title>Sequencing the genomes of 1000 actinobacteria strains.</title>
        <authorList>
            <person name="Klenk H.-P."/>
        </authorList>
    </citation>
    <scope>NUCLEOTIDE SEQUENCE [LARGE SCALE GENOMIC DNA]</scope>
    <source>
        <strain evidence="2 3">DSM 104001</strain>
    </source>
</reference>
<organism evidence="2 3">
    <name type="scientific">Petropleomorpha daqingensis</name>
    <dbReference type="NCBI Taxonomy" id="2026353"/>
    <lineage>
        <taxon>Bacteria</taxon>
        <taxon>Bacillati</taxon>
        <taxon>Actinomycetota</taxon>
        <taxon>Actinomycetes</taxon>
        <taxon>Geodermatophilales</taxon>
        <taxon>Geodermatophilaceae</taxon>
        <taxon>Petropleomorpha</taxon>
    </lineage>
</organism>
<accession>A0A853CC71</accession>
<evidence type="ECO:0000313" key="2">
    <source>
        <dbReference type="EMBL" id="NYJ04947.1"/>
    </source>
</evidence>
<evidence type="ECO:0000256" key="1">
    <source>
        <dbReference type="SAM" id="Phobius"/>
    </source>
</evidence>